<sequence length="330" mass="36439">MRIFIADLITATLQSGRLLAVCIALLLLSACDQSKETLKVGSNIWPGYESLYLARESGFLEGQPIELVELPNATRVLQAFQSGDLDVAGLTLDEYLTLLARGYKARVIAIMDYSEGADVLIARPEIQSLQQLEGAVIVLEKTAVGAILLQGALDSANLTVSQVTLKNAPVNQHDHRWKNPEVDAIVTFEPVRSRLLEAGGKVLFDSRQIPGRIVDVLVASEKSLNNKSGQIRHLLNGHFRALTMMMSAPDKAAEIMSVRLKISQDKVWQLFDGLHIPGLQENRYLLESNLPDTLKRTEALKRLMLESDLLNRNISLDASLFDANYLPDKG</sequence>
<reference evidence="4 5" key="1">
    <citation type="submission" date="2020-08" db="EMBL/GenBank/DDBJ databases">
        <title>Oceanospirillum sp. nov. isolated from marine sediment.</title>
        <authorList>
            <person name="Ji X."/>
        </authorList>
    </citation>
    <scope>NUCLEOTIDE SEQUENCE [LARGE SCALE GENOMIC DNA]</scope>
    <source>
        <strain evidence="4 5">D5</strain>
    </source>
</reference>
<evidence type="ECO:0000256" key="1">
    <source>
        <dbReference type="ARBA" id="ARBA00004418"/>
    </source>
</evidence>
<comment type="similarity">
    <text evidence="2">Belongs to the bacterial solute-binding protein SsuA/TauA family.</text>
</comment>
<evidence type="ECO:0000313" key="5">
    <source>
        <dbReference type="Proteomes" id="UP000565262"/>
    </source>
</evidence>
<dbReference type="AlphaFoldDB" id="A0A839IRW0"/>
<name>A0A839IRW0_9GAMM</name>
<keyword evidence="5" id="KW-1185">Reference proteome</keyword>
<dbReference type="PANTHER" id="PTHR30024">
    <property type="entry name" value="ALIPHATIC SULFONATES-BINDING PROTEIN-RELATED"/>
    <property type="match status" value="1"/>
</dbReference>
<dbReference type="Pfam" id="PF13379">
    <property type="entry name" value="NMT1_2"/>
    <property type="match status" value="1"/>
</dbReference>
<dbReference type="PROSITE" id="PS51257">
    <property type="entry name" value="PROKAR_LIPOPROTEIN"/>
    <property type="match status" value="1"/>
</dbReference>
<gene>
    <name evidence="4" type="ORF">H4O21_09965</name>
</gene>
<evidence type="ECO:0000256" key="2">
    <source>
        <dbReference type="ARBA" id="ARBA00010742"/>
    </source>
</evidence>
<dbReference type="SUPFAM" id="SSF53850">
    <property type="entry name" value="Periplasmic binding protein-like II"/>
    <property type="match status" value="1"/>
</dbReference>
<proteinExistence type="inferred from homology"/>
<dbReference type="EMBL" id="JACJFM010000010">
    <property type="protein sequence ID" value="MBB1486936.1"/>
    <property type="molecule type" value="Genomic_DNA"/>
</dbReference>
<protein>
    <submittedName>
        <fullName evidence="4">ABC transporter substrate-binding protein</fullName>
    </submittedName>
</protein>
<dbReference type="GO" id="GO:0042597">
    <property type="term" value="C:periplasmic space"/>
    <property type="evidence" value="ECO:0007669"/>
    <property type="project" value="UniProtKB-SubCell"/>
</dbReference>
<comment type="subcellular location">
    <subcellularLocation>
        <location evidence="1">Periplasm</location>
    </subcellularLocation>
</comment>
<evidence type="ECO:0000313" key="4">
    <source>
        <dbReference type="EMBL" id="MBB1486936.1"/>
    </source>
</evidence>
<evidence type="ECO:0000256" key="3">
    <source>
        <dbReference type="ARBA" id="ARBA00022729"/>
    </source>
</evidence>
<organism evidence="4 5">
    <name type="scientific">Oceanospirillum sediminis</name>
    <dbReference type="NCBI Taxonomy" id="2760088"/>
    <lineage>
        <taxon>Bacteria</taxon>
        <taxon>Pseudomonadati</taxon>
        <taxon>Pseudomonadota</taxon>
        <taxon>Gammaproteobacteria</taxon>
        <taxon>Oceanospirillales</taxon>
        <taxon>Oceanospirillaceae</taxon>
        <taxon>Oceanospirillum</taxon>
    </lineage>
</organism>
<keyword evidence="3" id="KW-0732">Signal</keyword>
<dbReference type="PANTHER" id="PTHR30024:SF47">
    <property type="entry name" value="TAURINE-BINDING PERIPLASMIC PROTEIN"/>
    <property type="match status" value="1"/>
</dbReference>
<dbReference type="Proteomes" id="UP000565262">
    <property type="component" value="Unassembled WGS sequence"/>
</dbReference>
<dbReference type="RefSeq" id="WP_182808719.1">
    <property type="nucleotide sequence ID" value="NZ_JACJFM010000010.1"/>
</dbReference>
<accession>A0A839IRW0</accession>
<comment type="caution">
    <text evidence="4">The sequence shown here is derived from an EMBL/GenBank/DDBJ whole genome shotgun (WGS) entry which is preliminary data.</text>
</comment>
<dbReference type="Gene3D" id="3.40.190.10">
    <property type="entry name" value="Periplasmic binding protein-like II"/>
    <property type="match status" value="2"/>
</dbReference>